<dbReference type="GO" id="GO:0006298">
    <property type="term" value="P:mismatch repair"/>
    <property type="evidence" value="ECO:0007669"/>
    <property type="project" value="TreeGrafter"/>
</dbReference>
<dbReference type="InterPro" id="IPR018026">
    <property type="entry name" value="DNA_repair_Rad4-like"/>
</dbReference>
<evidence type="ECO:0000313" key="13">
    <source>
        <dbReference type="Proteomes" id="UP000268350"/>
    </source>
</evidence>
<dbReference type="Pfam" id="PF10405">
    <property type="entry name" value="BHD_3"/>
    <property type="match status" value="1"/>
</dbReference>
<evidence type="ECO:0000256" key="1">
    <source>
        <dbReference type="ARBA" id="ARBA00004123"/>
    </source>
</evidence>
<dbReference type="InterPro" id="IPR036985">
    <property type="entry name" value="Transglutaminase-like_sf"/>
</dbReference>
<dbReference type="Gene3D" id="3.90.260.10">
    <property type="entry name" value="Transglutaminase-like"/>
    <property type="match status" value="1"/>
</dbReference>
<dbReference type="Pfam" id="PF10403">
    <property type="entry name" value="BHD_1"/>
    <property type="match status" value="1"/>
</dbReference>
<dbReference type="PANTHER" id="PTHR12135">
    <property type="entry name" value="DNA REPAIR PROTEIN XP-C / RAD4"/>
    <property type="match status" value="1"/>
</dbReference>
<keyword evidence="13" id="KW-1185">Reference proteome</keyword>
<dbReference type="FunFam" id="3.30.70.2460:FF:000001">
    <property type="entry name" value="DNA repair protein Rad4 family"/>
    <property type="match status" value="1"/>
</dbReference>
<evidence type="ECO:0000259" key="9">
    <source>
        <dbReference type="SMART" id="SM01030"/>
    </source>
</evidence>
<keyword evidence="3" id="KW-0597">Phosphoprotein</keyword>
<evidence type="ECO:0000256" key="4">
    <source>
        <dbReference type="ARBA" id="ARBA00022763"/>
    </source>
</evidence>
<dbReference type="Gene3D" id="3.30.70.2460">
    <property type="entry name" value="Rad4, beta-hairpin domain BHD3"/>
    <property type="match status" value="1"/>
</dbReference>
<dbReference type="GO" id="GO:0003697">
    <property type="term" value="F:single-stranded DNA binding"/>
    <property type="evidence" value="ECO:0007669"/>
    <property type="project" value="TreeGrafter"/>
</dbReference>
<evidence type="ECO:0000256" key="3">
    <source>
        <dbReference type="ARBA" id="ARBA00022553"/>
    </source>
</evidence>
<dbReference type="GO" id="GO:0005737">
    <property type="term" value="C:cytoplasm"/>
    <property type="evidence" value="ECO:0007669"/>
    <property type="project" value="TreeGrafter"/>
</dbReference>
<dbReference type="Proteomes" id="UP000268350">
    <property type="component" value="Unassembled WGS sequence"/>
</dbReference>
<feature type="domain" description="Rad4 beta-hairpin" evidence="11">
    <location>
        <begin position="246"/>
        <end position="320"/>
    </location>
</feature>
<dbReference type="GO" id="GO:0003684">
    <property type="term" value="F:damaged DNA binding"/>
    <property type="evidence" value="ECO:0007669"/>
    <property type="project" value="InterPro"/>
</dbReference>
<protein>
    <submittedName>
        <fullName evidence="12">Blast:DNA repair protein complementing XP-C cells homolog</fullName>
    </submittedName>
</protein>
<keyword evidence="4" id="KW-0227">DNA damage</keyword>
<keyword evidence="6" id="KW-0234">DNA repair</keyword>
<dbReference type="NCBIfam" id="TIGR00605">
    <property type="entry name" value="rad4"/>
    <property type="match status" value="1"/>
</dbReference>
<evidence type="ECO:0000256" key="5">
    <source>
        <dbReference type="ARBA" id="ARBA00023125"/>
    </source>
</evidence>
<dbReference type="GO" id="GO:0000111">
    <property type="term" value="C:nucleotide-excision repair factor 2 complex"/>
    <property type="evidence" value="ECO:0007669"/>
    <property type="project" value="TreeGrafter"/>
</dbReference>
<dbReference type="GO" id="GO:0006289">
    <property type="term" value="P:nucleotide-excision repair"/>
    <property type="evidence" value="ECO:0007669"/>
    <property type="project" value="InterPro"/>
</dbReference>
<dbReference type="Pfam" id="PF03835">
    <property type="entry name" value="Rad4"/>
    <property type="match status" value="1"/>
</dbReference>
<reference evidence="13" key="1">
    <citation type="submission" date="2018-01" db="EMBL/GenBank/DDBJ databases">
        <authorList>
            <person name="Alioto T."/>
            <person name="Alioto T."/>
        </authorList>
    </citation>
    <scope>NUCLEOTIDE SEQUENCE [LARGE SCALE GENOMIC DNA]</scope>
</reference>
<comment type="similarity">
    <text evidence="2">Belongs to the XPC family.</text>
</comment>
<name>A0A3B0J2Z0_DROGU</name>
<dbReference type="PANTHER" id="PTHR12135:SF0">
    <property type="entry name" value="DNA REPAIR PROTEIN COMPLEMENTING XP-C CELLS"/>
    <property type="match status" value="1"/>
</dbReference>
<feature type="domain" description="Rad4 beta-hairpin" evidence="9">
    <location>
        <begin position="130"/>
        <end position="182"/>
    </location>
</feature>
<evidence type="ECO:0000256" key="6">
    <source>
        <dbReference type="ARBA" id="ARBA00023204"/>
    </source>
</evidence>
<evidence type="ECO:0000256" key="2">
    <source>
        <dbReference type="ARBA" id="ARBA00009525"/>
    </source>
</evidence>
<dbReference type="STRING" id="7266.A0A3B0J2Z0"/>
<dbReference type="EMBL" id="OUUW01000001">
    <property type="protein sequence ID" value="SPP75904.1"/>
    <property type="molecule type" value="Genomic_DNA"/>
</dbReference>
<sequence>MEKLRKDRRVMSTDDESGSKGKQRLDSADMWVEVWSEVEEQWICIDLFKGKLHCVDTIRKNASPGLAYVFAFQDDQSLKDVTARYCANWSSIVRKARVEKAWIDETIAPYLGRRTKRDICEDEQLRRIHTEKPLPKSISEFKDHPLYALERHLLLFQALYPADAPTLGFIRGEPVYSRDCVHLLHSREVWLKSARVVKLGEQPYKIVKRPKWDKFTRTILKEQPLEVFGYWQTQEYEPPTAENGIVPRNAYGNVELFKACMLPKKTVHLRLPGLMRVCKKLNIDCANAVIGFDFHQGGCHATYDGFIVCEEFREVVCAAWEEDQQEQARKEQEKYETRVFGNWKKLIKGLIIRERLKRKYNF</sequence>
<dbReference type="InterPro" id="IPR018326">
    <property type="entry name" value="Rad4_beta-hairpin_dom1"/>
</dbReference>
<evidence type="ECO:0000256" key="8">
    <source>
        <dbReference type="SAM" id="MobiDB-lite"/>
    </source>
</evidence>
<dbReference type="InterPro" id="IPR042488">
    <property type="entry name" value="Rad4_BHD3_sf"/>
</dbReference>
<feature type="region of interest" description="Disordered" evidence="8">
    <location>
        <begin position="1"/>
        <end position="22"/>
    </location>
</feature>
<feature type="domain" description="Rad4 beta-hairpin" evidence="10">
    <location>
        <begin position="184"/>
        <end position="239"/>
    </location>
</feature>
<dbReference type="SMART" id="SM01032">
    <property type="entry name" value="BHD_3"/>
    <property type="match status" value="1"/>
</dbReference>
<dbReference type="FunFam" id="2.20.20.110:FF:000001">
    <property type="entry name" value="DNA repair protein complementing XP-C cells"/>
    <property type="match status" value="1"/>
</dbReference>
<dbReference type="SMART" id="SM01030">
    <property type="entry name" value="BHD_1"/>
    <property type="match status" value="1"/>
</dbReference>
<organism evidence="12 13">
    <name type="scientific">Drosophila guanche</name>
    <name type="common">Fruit fly</name>
    <dbReference type="NCBI Taxonomy" id="7266"/>
    <lineage>
        <taxon>Eukaryota</taxon>
        <taxon>Metazoa</taxon>
        <taxon>Ecdysozoa</taxon>
        <taxon>Arthropoda</taxon>
        <taxon>Hexapoda</taxon>
        <taxon>Insecta</taxon>
        <taxon>Pterygota</taxon>
        <taxon>Neoptera</taxon>
        <taxon>Endopterygota</taxon>
        <taxon>Diptera</taxon>
        <taxon>Brachycera</taxon>
        <taxon>Muscomorpha</taxon>
        <taxon>Ephydroidea</taxon>
        <taxon>Drosophilidae</taxon>
        <taxon>Drosophila</taxon>
        <taxon>Sophophora</taxon>
    </lineage>
</organism>
<dbReference type="OMA" id="WICIECI"/>
<proteinExistence type="inferred from homology"/>
<dbReference type="InterPro" id="IPR004583">
    <property type="entry name" value="DNA_repair_Rad4"/>
</dbReference>
<evidence type="ECO:0000256" key="7">
    <source>
        <dbReference type="ARBA" id="ARBA00023242"/>
    </source>
</evidence>
<dbReference type="GO" id="GO:0071942">
    <property type="term" value="C:XPC complex"/>
    <property type="evidence" value="ECO:0007669"/>
    <property type="project" value="TreeGrafter"/>
</dbReference>
<evidence type="ECO:0000259" key="10">
    <source>
        <dbReference type="SMART" id="SM01031"/>
    </source>
</evidence>
<dbReference type="InterPro" id="IPR038765">
    <property type="entry name" value="Papain-like_cys_pep_sf"/>
</dbReference>
<keyword evidence="5" id="KW-0238">DNA-binding</keyword>
<accession>A0A3B0J2Z0</accession>
<dbReference type="InterPro" id="IPR018327">
    <property type="entry name" value="BHD_2"/>
</dbReference>
<dbReference type="AlphaFoldDB" id="A0A3B0J2Z0"/>
<evidence type="ECO:0000259" key="11">
    <source>
        <dbReference type="SMART" id="SM01032"/>
    </source>
</evidence>
<dbReference type="InterPro" id="IPR018328">
    <property type="entry name" value="Rad4_beta-hairpin_dom3"/>
</dbReference>
<dbReference type="SUPFAM" id="SSF54001">
    <property type="entry name" value="Cysteine proteinases"/>
    <property type="match status" value="1"/>
</dbReference>
<dbReference type="SMART" id="SM01031">
    <property type="entry name" value="BHD_2"/>
    <property type="match status" value="1"/>
</dbReference>
<evidence type="ECO:0000313" key="12">
    <source>
        <dbReference type="EMBL" id="SPP75904.1"/>
    </source>
</evidence>
<keyword evidence="7" id="KW-0539">Nucleus</keyword>
<gene>
    <name evidence="12" type="ORF">DGUA_6G003797</name>
</gene>
<comment type="subcellular location">
    <subcellularLocation>
        <location evidence="1">Nucleus</location>
    </subcellularLocation>
</comment>
<dbReference type="OrthoDB" id="300780at2759"/>
<dbReference type="InterPro" id="IPR018325">
    <property type="entry name" value="Rad4/PNGase_transGLS-fold"/>
</dbReference>
<dbReference type="Gene3D" id="2.20.20.110">
    <property type="entry name" value="Rad4, beta-hairpin domain BHD1"/>
    <property type="match status" value="1"/>
</dbReference>